<dbReference type="OrthoDB" id="273345at2759"/>
<evidence type="ECO:0000313" key="2">
    <source>
        <dbReference type="EMBL" id="KAE9600250.1"/>
    </source>
</evidence>
<gene>
    <name evidence="2" type="ORF">Lalb_Chr14g0370921</name>
</gene>
<dbReference type="GO" id="GO:0070475">
    <property type="term" value="P:rRNA base methylation"/>
    <property type="evidence" value="ECO:0007669"/>
    <property type="project" value="InterPro"/>
</dbReference>
<dbReference type="InterPro" id="IPR019446">
    <property type="entry name" value="BMT5-like"/>
</dbReference>
<dbReference type="GO" id="GO:0070042">
    <property type="term" value="F:rRNA (uridine-N3-)-methyltransferase activity"/>
    <property type="evidence" value="ECO:0007669"/>
    <property type="project" value="InterPro"/>
</dbReference>
<sequence length="202" mass="23354">MGKRRRILYHSFHKILCVGEGDFSFALSLARKFGTATNIVATSRDSREEKYQNASRNLSELKSLGCTIVHGVNVHTMMHHPLLNRLRDFDRIVFNYPHAGFIGRREFEYRQIKKLVSGFLRNGINLVAEKGQIHITHRADYPYSECRIEELAEWEELILVGKVLFNPLRYPGYINKKGDGRHCDHTFPIGDSYTFMFAMAST</sequence>
<dbReference type="PANTHER" id="PTHR11538">
    <property type="entry name" value="PHENYLALANYL-TRNA SYNTHETASE"/>
    <property type="match status" value="1"/>
</dbReference>
<feature type="domain" description="25S rRNA (uridine-N(3))-methyltransferase BMT5-like" evidence="1">
    <location>
        <begin position="16"/>
        <end position="176"/>
    </location>
</feature>
<organism evidence="2 3">
    <name type="scientific">Lupinus albus</name>
    <name type="common">White lupine</name>
    <name type="synonym">Lupinus termis</name>
    <dbReference type="NCBI Taxonomy" id="3870"/>
    <lineage>
        <taxon>Eukaryota</taxon>
        <taxon>Viridiplantae</taxon>
        <taxon>Streptophyta</taxon>
        <taxon>Embryophyta</taxon>
        <taxon>Tracheophyta</taxon>
        <taxon>Spermatophyta</taxon>
        <taxon>Magnoliopsida</taxon>
        <taxon>eudicotyledons</taxon>
        <taxon>Gunneridae</taxon>
        <taxon>Pentapetalae</taxon>
        <taxon>rosids</taxon>
        <taxon>fabids</taxon>
        <taxon>Fabales</taxon>
        <taxon>Fabaceae</taxon>
        <taxon>Papilionoideae</taxon>
        <taxon>50 kb inversion clade</taxon>
        <taxon>genistoids sensu lato</taxon>
        <taxon>core genistoids</taxon>
        <taxon>Genisteae</taxon>
        <taxon>Lupinus</taxon>
    </lineage>
</organism>
<keyword evidence="3" id="KW-1185">Reference proteome</keyword>
<dbReference type="PANTHER" id="PTHR11538:SF89">
    <property type="entry name" value="PROTEIN, PUTATIVE (DUF2431)-RELATED"/>
    <property type="match status" value="1"/>
</dbReference>
<dbReference type="Pfam" id="PF10354">
    <property type="entry name" value="BMT5-like"/>
    <property type="match status" value="1"/>
</dbReference>
<evidence type="ECO:0000259" key="1">
    <source>
        <dbReference type="Pfam" id="PF10354"/>
    </source>
</evidence>
<dbReference type="GO" id="GO:0005737">
    <property type="term" value="C:cytoplasm"/>
    <property type="evidence" value="ECO:0007669"/>
    <property type="project" value="TreeGrafter"/>
</dbReference>
<comment type="caution">
    <text evidence="2">The sequence shown here is derived from an EMBL/GenBank/DDBJ whole genome shotgun (WGS) entry which is preliminary data.</text>
</comment>
<dbReference type="EMBL" id="WOCE01000014">
    <property type="protein sequence ID" value="KAE9600250.1"/>
    <property type="molecule type" value="Genomic_DNA"/>
</dbReference>
<protein>
    <recommendedName>
        <fullName evidence="1">25S rRNA (uridine-N(3))-methyltransferase BMT5-like domain-containing protein</fullName>
    </recommendedName>
</protein>
<dbReference type="Proteomes" id="UP000447434">
    <property type="component" value="Chromosome 14"/>
</dbReference>
<dbReference type="AlphaFoldDB" id="A0A6A4PFH3"/>
<evidence type="ECO:0000313" key="3">
    <source>
        <dbReference type="Proteomes" id="UP000447434"/>
    </source>
</evidence>
<accession>A0A6A4PFH3</accession>
<name>A0A6A4PFH3_LUPAL</name>
<proteinExistence type="predicted"/>
<reference evidence="3" key="1">
    <citation type="journal article" date="2020" name="Nat. Commun.">
        <title>Genome sequence of the cluster root forming white lupin.</title>
        <authorList>
            <person name="Hufnagel B."/>
            <person name="Marques A."/>
            <person name="Soriano A."/>
            <person name="Marques L."/>
            <person name="Divol F."/>
            <person name="Doumas P."/>
            <person name="Sallet E."/>
            <person name="Mancinotti D."/>
            <person name="Carrere S."/>
            <person name="Marande W."/>
            <person name="Arribat S."/>
            <person name="Keller J."/>
            <person name="Huneau C."/>
            <person name="Blein T."/>
            <person name="Aime D."/>
            <person name="Laguerre M."/>
            <person name="Taylor J."/>
            <person name="Schubert V."/>
            <person name="Nelson M."/>
            <person name="Geu-Flores F."/>
            <person name="Crespi M."/>
            <person name="Gallardo-Guerrero K."/>
            <person name="Delaux P.-M."/>
            <person name="Salse J."/>
            <person name="Berges H."/>
            <person name="Guyot R."/>
            <person name="Gouzy J."/>
            <person name="Peret B."/>
        </authorList>
    </citation>
    <scope>NUCLEOTIDE SEQUENCE [LARGE SCALE GENOMIC DNA]</scope>
    <source>
        <strain evidence="3">cv. Amiga</strain>
    </source>
</reference>